<comment type="caution">
    <text evidence="2">The sequence shown here is derived from an EMBL/GenBank/DDBJ whole genome shotgun (WGS) entry which is preliminary data.</text>
</comment>
<evidence type="ECO:0000313" key="3">
    <source>
        <dbReference type="Proteomes" id="UP000011693"/>
    </source>
</evidence>
<dbReference type="PATRIC" id="fig|1227492.4.peg.842"/>
<reference evidence="2 3" key="1">
    <citation type="journal article" date="2014" name="PLoS Genet.">
        <title>Phylogenetically driven sequencing of extremely halophilic archaea reveals strategies for static and dynamic osmo-response.</title>
        <authorList>
            <person name="Becker E.A."/>
            <person name="Seitzer P.M."/>
            <person name="Tritt A."/>
            <person name="Larsen D."/>
            <person name="Krusor M."/>
            <person name="Yao A.I."/>
            <person name="Wu D."/>
            <person name="Madern D."/>
            <person name="Eisen J.A."/>
            <person name="Darling A.E."/>
            <person name="Facciotti M.T."/>
        </authorList>
    </citation>
    <scope>NUCLEOTIDE SEQUENCE [LARGE SCALE GENOMIC DNA]</scope>
    <source>
        <strain evidence="2 3">JCM 10990</strain>
    </source>
</reference>
<evidence type="ECO:0000313" key="2">
    <source>
        <dbReference type="EMBL" id="ELZ02871.1"/>
    </source>
</evidence>
<feature type="compositionally biased region" description="Basic and acidic residues" evidence="1">
    <location>
        <begin position="119"/>
        <end position="139"/>
    </location>
</feature>
<feature type="region of interest" description="Disordered" evidence="1">
    <location>
        <begin position="112"/>
        <end position="139"/>
    </location>
</feature>
<evidence type="ECO:0000256" key="1">
    <source>
        <dbReference type="SAM" id="MobiDB-lite"/>
    </source>
</evidence>
<dbReference type="Proteomes" id="UP000011693">
    <property type="component" value="Unassembled WGS sequence"/>
</dbReference>
<protein>
    <submittedName>
        <fullName evidence="2">Uncharacterized protein</fullName>
    </submittedName>
</protein>
<gene>
    <name evidence="2" type="ORF">C482_04391</name>
</gene>
<dbReference type="STRING" id="1227492.C482_04391"/>
<dbReference type="EMBL" id="AOIN01000035">
    <property type="protein sequence ID" value="ELZ02871.1"/>
    <property type="molecule type" value="Genomic_DNA"/>
</dbReference>
<proteinExistence type="predicted"/>
<name>M0AW10_9EURY</name>
<organism evidence="2 3">
    <name type="scientific">Natrialba chahannaoensis JCM 10990</name>
    <dbReference type="NCBI Taxonomy" id="1227492"/>
    <lineage>
        <taxon>Archaea</taxon>
        <taxon>Methanobacteriati</taxon>
        <taxon>Methanobacteriota</taxon>
        <taxon>Stenosarchaea group</taxon>
        <taxon>Halobacteria</taxon>
        <taxon>Halobacteriales</taxon>
        <taxon>Natrialbaceae</taxon>
        <taxon>Natrialba</taxon>
    </lineage>
</organism>
<dbReference type="AlphaFoldDB" id="M0AW10"/>
<accession>M0AW10</accession>
<sequence length="308" mass="33494">MLMAGCLGALSGDGTDPAEYVPSDTDTLIHIDMAMLADDDHQQLVDSMADGESDDTNDQEDIVSEFEAETGLELEDADELLLFTSFDDNPWDDSGIIVQSDWTTDEVVSAAEDTEETPYEEREFDGETVHYEPESESRQSTEMHIGELGDGTFVFGSQDTVEASLAVEYGDEEALSGDIRDAYDETRDGHVTLATTLPKSTVPTDDPSAPDDIDFEAFYNVEVLTSVYDTDDGEAGFETTLHTTGEDEALDVADVIDGGISIASGSMADDDLQSELRKIDVEQDGDTVEVTYWGEIDDVTQLIENGLP</sequence>
<keyword evidence="3" id="KW-1185">Reference proteome</keyword>